<keyword evidence="4" id="KW-1185">Reference proteome</keyword>
<dbReference type="Proteomes" id="UP000186914">
    <property type="component" value="Unassembled WGS sequence"/>
</dbReference>
<reference evidence="4" key="1">
    <citation type="submission" date="2017-01" db="EMBL/GenBank/DDBJ databases">
        <authorList>
            <person name="Varghese N."/>
            <person name="Submissions S."/>
        </authorList>
    </citation>
    <scope>NUCLEOTIDE SEQUENCE [LARGE SCALE GENOMIC DNA]</scope>
    <source>
        <strain evidence="4">CGMCC 1.7737</strain>
    </source>
</reference>
<evidence type="ECO:0000313" key="3">
    <source>
        <dbReference type="EMBL" id="SIQ88020.1"/>
    </source>
</evidence>
<keyword evidence="1" id="KW-0472">Membrane</keyword>
<keyword evidence="1" id="KW-1133">Transmembrane helix</keyword>
<dbReference type="InterPro" id="IPR045679">
    <property type="entry name" value="DUF6199"/>
</dbReference>
<protein>
    <recommendedName>
        <fullName evidence="2">DUF6199 domain-containing protein</fullName>
    </recommendedName>
</protein>
<evidence type="ECO:0000259" key="2">
    <source>
        <dbReference type="Pfam" id="PF19701"/>
    </source>
</evidence>
<evidence type="ECO:0000313" key="4">
    <source>
        <dbReference type="Proteomes" id="UP000186914"/>
    </source>
</evidence>
<keyword evidence="1" id="KW-0812">Transmembrane</keyword>
<organism evidence="3 4">
    <name type="scientific">Haladaptatus litoreus</name>
    <dbReference type="NCBI Taxonomy" id="553468"/>
    <lineage>
        <taxon>Archaea</taxon>
        <taxon>Methanobacteriati</taxon>
        <taxon>Methanobacteriota</taxon>
        <taxon>Stenosarchaea group</taxon>
        <taxon>Halobacteria</taxon>
        <taxon>Halobacteriales</taxon>
        <taxon>Haladaptataceae</taxon>
        <taxon>Haladaptatus</taxon>
    </lineage>
</organism>
<sequence>MSKTRKSTLVADFEKLLLGLACLGVGALGYRYSYHLSRFSEQLDSIGSTTAWDEVEPAVWKELMTRIAFVFVGVFGLFWVLSGLF</sequence>
<dbReference type="AlphaFoldDB" id="A0A1N6WDH2"/>
<evidence type="ECO:0000256" key="1">
    <source>
        <dbReference type="SAM" id="Phobius"/>
    </source>
</evidence>
<dbReference type="EMBL" id="FTNO01000001">
    <property type="protein sequence ID" value="SIQ88020.1"/>
    <property type="molecule type" value="Genomic_DNA"/>
</dbReference>
<accession>A0A1N6WDH2</accession>
<name>A0A1N6WDH2_9EURY</name>
<proteinExistence type="predicted"/>
<feature type="domain" description="DUF6199" evidence="2">
    <location>
        <begin position="18"/>
        <end position="82"/>
    </location>
</feature>
<dbReference type="Pfam" id="PF19701">
    <property type="entry name" value="DUF6199"/>
    <property type="match status" value="1"/>
</dbReference>
<feature type="transmembrane region" description="Helical" evidence="1">
    <location>
        <begin position="63"/>
        <end position="81"/>
    </location>
</feature>
<gene>
    <name evidence="3" type="ORF">SAMN05421858_0678</name>
</gene>